<sequence length="37" mass="4697">MKTDYYCVFFQEKWFLIEYMKDFFKISTTTKNINKLM</sequence>
<name>A0A0V1DK36_TRIPS</name>
<reference evidence="1 2" key="1">
    <citation type="submission" date="2015-01" db="EMBL/GenBank/DDBJ databases">
        <title>Evolution of Trichinella species and genotypes.</title>
        <authorList>
            <person name="Korhonen P.K."/>
            <person name="Edoardo P."/>
            <person name="Giuseppe L.R."/>
            <person name="Gasser R.B."/>
        </authorList>
    </citation>
    <scope>NUCLEOTIDE SEQUENCE [LARGE SCALE GENOMIC DNA]</scope>
    <source>
        <strain evidence="1">ISS470</strain>
    </source>
</reference>
<protein>
    <submittedName>
        <fullName evidence="1">Uncharacterized protein</fullName>
    </submittedName>
</protein>
<dbReference type="Proteomes" id="UP000054995">
    <property type="component" value="Unassembled WGS sequence"/>
</dbReference>
<proteinExistence type="predicted"/>
<evidence type="ECO:0000313" key="2">
    <source>
        <dbReference type="Proteomes" id="UP000054995"/>
    </source>
</evidence>
<dbReference type="AlphaFoldDB" id="A0A0V1DK36"/>
<organism evidence="1 2">
    <name type="scientific">Trichinella pseudospiralis</name>
    <name type="common">Parasitic roundworm</name>
    <dbReference type="NCBI Taxonomy" id="6337"/>
    <lineage>
        <taxon>Eukaryota</taxon>
        <taxon>Metazoa</taxon>
        <taxon>Ecdysozoa</taxon>
        <taxon>Nematoda</taxon>
        <taxon>Enoplea</taxon>
        <taxon>Dorylaimia</taxon>
        <taxon>Trichinellida</taxon>
        <taxon>Trichinellidae</taxon>
        <taxon>Trichinella</taxon>
    </lineage>
</organism>
<comment type="caution">
    <text evidence="1">The sequence shown here is derived from an EMBL/GenBank/DDBJ whole genome shotgun (WGS) entry which is preliminary data.</text>
</comment>
<evidence type="ECO:0000313" key="1">
    <source>
        <dbReference type="EMBL" id="KRY61780.1"/>
    </source>
</evidence>
<dbReference type="EMBL" id="JYDT01004252">
    <property type="protein sequence ID" value="KRY61780.1"/>
    <property type="molecule type" value="Genomic_DNA"/>
</dbReference>
<accession>A0A0V1DK36</accession>
<keyword evidence="2" id="KW-1185">Reference proteome</keyword>
<gene>
    <name evidence="1" type="ORF">T4D_487</name>
</gene>